<protein>
    <submittedName>
        <fullName evidence="1">Uncharacterized protein</fullName>
    </submittedName>
</protein>
<gene>
    <name evidence="1" type="ORF">MRB53_006173</name>
</gene>
<sequence length="195" mass="21391">MPLSYLLNDKFTHIQGPFFPLSCLPTPTKKNTLIPSKGFVLRTSSLPYLPSFSTISQGHLDAKIFKTKSLSFPNEMTTLFGGTQARGEDAWTPSSGSIPEDLSTQMAGDLLLDIGNTQNAVEQGTYEDVELQELLLIKEAIADALFQQYENENISLEASNDDDNGISDTDTTVDIAEQMEMSEVRDAIADALFQS</sequence>
<reference evidence="1 2" key="1">
    <citation type="journal article" date="2022" name="Hortic Res">
        <title>A haplotype resolved chromosomal level avocado genome allows analysis of novel avocado genes.</title>
        <authorList>
            <person name="Nath O."/>
            <person name="Fletcher S.J."/>
            <person name="Hayward A."/>
            <person name="Shaw L.M."/>
            <person name="Masouleh A.K."/>
            <person name="Furtado A."/>
            <person name="Henry R.J."/>
            <person name="Mitter N."/>
        </authorList>
    </citation>
    <scope>NUCLEOTIDE SEQUENCE [LARGE SCALE GENOMIC DNA]</scope>
    <source>
        <strain evidence="2">cv. Hass</strain>
    </source>
</reference>
<evidence type="ECO:0000313" key="2">
    <source>
        <dbReference type="Proteomes" id="UP001234297"/>
    </source>
</evidence>
<name>A0ACC2MFF4_PERAE</name>
<organism evidence="1 2">
    <name type="scientific">Persea americana</name>
    <name type="common">Avocado</name>
    <dbReference type="NCBI Taxonomy" id="3435"/>
    <lineage>
        <taxon>Eukaryota</taxon>
        <taxon>Viridiplantae</taxon>
        <taxon>Streptophyta</taxon>
        <taxon>Embryophyta</taxon>
        <taxon>Tracheophyta</taxon>
        <taxon>Spermatophyta</taxon>
        <taxon>Magnoliopsida</taxon>
        <taxon>Magnoliidae</taxon>
        <taxon>Laurales</taxon>
        <taxon>Lauraceae</taxon>
        <taxon>Persea</taxon>
    </lineage>
</organism>
<proteinExistence type="predicted"/>
<comment type="caution">
    <text evidence="1">The sequence shown here is derived from an EMBL/GenBank/DDBJ whole genome shotgun (WGS) entry which is preliminary data.</text>
</comment>
<dbReference type="EMBL" id="CM056810">
    <property type="protein sequence ID" value="KAJ8644425.1"/>
    <property type="molecule type" value="Genomic_DNA"/>
</dbReference>
<dbReference type="Proteomes" id="UP001234297">
    <property type="component" value="Chromosome 2"/>
</dbReference>
<accession>A0ACC2MFF4</accession>
<evidence type="ECO:0000313" key="1">
    <source>
        <dbReference type="EMBL" id="KAJ8644425.1"/>
    </source>
</evidence>
<keyword evidence="2" id="KW-1185">Reference proteome</keyword>